<dbReference type="AlphaFoldDB" id="A0A286UI71"/>
<organism evidence="1 2">
    <name type="scientific">Pyrrhoderma noxium</name>
    <dbReference type="NCBI Taxonomy" id="2282107"/>
    <lineage>
        <taxon>Eukaryota</taxon>
        <taxon>Fungi</taxon>
        <taxon>Dikarya</taxon>
        <taxon>Basidiomycota</taxon>
        <taxon>Agaricomycotina</taxon>
        <taxon>Agaricomycetes</taxon>
        <taxon>Hymenochaetales</taxon>
        <taxon>Hymenochaetaceae</taxon>
        <taxon>Pyrrhoderma</taxon>
    </lineage>
</organism>
<comment type="caution">
    <text evidence="1">The sequence shown here is derived from an EMBL/GenBank/DDBJ whole genome shotgun (WGS) entry which is preliminary data.</text>
</comment>
<evidence type="ECO:0000313" key="2">
    <source>
        <dbReference type="Proteomes" id="UP000217199"/>
    </source>
</evidence>
<protein>
    <submittedName>
        <fullName evidence="1">Uncharacterized protein</fullName>
    </submittedName>
</protein>
<dbReference type="InParanoid" id="A0A286UI71"/>
<accession>A0A286UI71</accession>
<sequence length="187" mass="20675">MTKDKARVRVTMTSDMKLKRQFPGTEESPTDELTIRNGCKGWQLKGYKKGKTREFENRMFDSEEAENGNEYTWYTDEVGRWTNLGGIEALLGHAAAEQSRAGALEGVLSNEDNSSCSPALAHEPRYHTTVSSAGITGTSVYSGRFQLPGVADKLTSSIICVIVDLKRSVSTVIVHNESKFVLLCKHI</sequence>
<dbReference type="EMBL" id="NBII01000005">
    <property type="protein sequence ID" value="PAV19164.1"/>
    <property type="molecule type" value="Genomic_DNA"/>
</dbReference>
<gene>
    <name evidence="1" type="ORF">PNOK_0600800</name>
</gene>
<dbReference type="Proteomes" id="UP000217199">
    <property type="component" value="Unassembled WGS sequence"/>
</dbReference>
<reference evidence="1 2" key="1">
    <citation type="journal article" date="2017" name="Mol. Ecol.">
        <title>Comparative and population genomic landscape of Phellinus noxius: A hypervariable fungus causing root rot in trees.</title>
        <authorList>
            <person name="Chung C.L."/>
            <person name="Lee T.J."/>
            <person name="Akiba M."/>
            <person name="Lee H.H."/>
            <person name="Kuo T.H."/>
            <person name="Liu D."/>
            <person name="Ke H.M."/>
            <person name="Yokoi T."/>
            <person name="Roa M.B."/>
            <person name="Lu M.J."/>
            <person name="Chang Y.Y."/>
            <person name="Ann P.J."/>
            <person name="Tsai J.N."/>
            <person name="Chen C.Y."/>
            <person name="Tzean S.S."/>
            <person name="Ota Y."/>
            <person name="Hattori T."/>
            <person name="Sahashi N."/>
            <person name="Liou R.F."/>
            <person name="Kikuchi T."/>
            <person name="Tsai I.J."/>
        </authorList>
    </citation>
    <scope>NUCLEOTIDE SEQUENCE [LARGE SCALE GENOMIC DNA]</scope>
    <source>
        <strain evidence="1 2">FFPRI411160</strain>
    </source>
</reference>
<evidence type="ECO:0000313" key="1">
    <source>
        <dbReference type="EMBL" id="PAV19164.1"/>
    </source>
</evidence>
<proteinExistence type="predicted"/>
<keyword evidence="2" id="KW-1185">Reference proteome</keyword>
<name>A0A286UI71_9AGAM</name>